<gene>
    <name evidence="2" type="ORF">Q4521_13530</name>
</gene>
<dbReference type="EMBL" id="JAUOPB010000009">
    <property type="protein sequence ID" value="MDO6423496.1"/>
    <property type="molecule type" value="Genomic_DNA"/>
</dbReference>
<feature type="transmembrane region" description="Helical" evidence="1">
    <location>
        <begin position="201"/>
        <end position="223"/>
    </location>
</feature>
<dbReference type="AlphaFoldDB" id="A0AAW7X9F3"/>
<organism evidence="2 3">
    <name type="scientific">Saccharophagus degradans</name>
    <dbReference type="NCBI Taxonomy" id="86304"/>
    <lineage>
        <taxon>Bacteria</taxon>
        <taxon>Pseudomonadati</taxon>
        <taxon>Pseudomonadota</taxon>
        <taxon>Gammaproteobacteria</taxon>
        <taxon>Cellvibrionales</taxon>
        <taxon>Cellvibrionaceae</taxon>
        <taxon>Saccharophagus</taxon>
    </lineage>
</organism>
<dbReference type="Proteomes" id="UP001169760">
    <property type="component" value="Unassembled WGS sequence"/>
</dbReference>
<protein>
    <recommendedName>
        <fullName evidence="4">DUF4129 domain-containing protein</fullName>
    </recommendedName>
</protein>
<feature type="transmembrane region" description="Helical" evidence="1">
    <location>
        <begin position="29"/>
        <end position="48"/>
    </location>
</feature>
<feature type="transmembrane region" description="Helical" evidence="1">
    <location>
        <begin position="149"/>
        <end position="175"/>
    </location>
</feature>
<evidence type="ECO:0008006" key="4">
    <source>
        <dbReference type="Google" id="ProtNLM"/>
    </source>
</evidence>
<keyword evidence="1" id="KW-0472">Membrane</keyword>
<dbReference type="RefSeq" id="WP_303493150.1">
    <property type="nucleotide sequence ID" value="NZ_JAUOPB010000009.1"/>
</dbReference>
<comment type="caution">
    <text evidence="2">The sequence shown here is derived from an EMBL/GenBank/DDBJ whole genome shotgun (WGS) entry which is preliminary data.</text>
</comment>
<evidence type="ECO:0000313" key="3">
    <source>
        <dbReference type="Proteomes" id="UP001169760"/>
    </source>
</evidence>
<proteinExistence type="predicted"/>
<feature type="transmembrane region" description="Helical" evidence="1">
    <location>
        <begin position="367"/>
        <end position="389"/>
    </location>
</feature>
<accession>A0AAW7X9F3</accession>
<keyword evidence="1" id="KW-1133">Transmembrane helix</keyword>
<feature type="transmembrane region" description="Helical" evidence="1">
    <location>
        <begin position="253"/>
        <end position="275"/>
    </location>
</feature>
<keyword evidence="1" id="KW-0812">Transmembrane</keyword>
<name>A0AAW7X9F3_9GAMM</name>
<reference evidence="2" key="1">
    <citation type="submission" date="2023-07" db="EMBL/GenBank/DDBJ databases">
        <title>Genome content predicts the carbon catabolic preferences of heterotrophic bacteria.</title>
        <authorList>
            <person name="Gralka M."/>
        </authorList>
    </citation>
    <scope>NUCLEOTIDE SEQUENCE</scope>
    <source>
        <strain evidence="2">I3M17_2</strain>
    </source>
</reference>
<sequence length="539" mass="61892">MNLDAVTIAIRPRRPWEAVDLGVLMAKRWWWLLTKVWLTVALPIWFALSFIPQDYILWQVVIFWWLKPVMERPLLYILSHAVFDQAPSYASAAGQILKLVFRKIIITLTWRRLSPSRSMNLPVDQLEGLSGGRRSDRLSILDREDSGPAFWITLLGFIFEFILAASLLGIAYMLVPRAVDVDLYGLFIEREYTWFNLLQNTMYFCALTLVAPFYVAMGFALYLNRRIKLEAWDIEISFRRIAQRHAKEAARKAQLGGSVSALLFAVLLTFTSFFVSPDLQAQSDSHNSASEHTVTDVSNRDESKALIAEVFEGEAFHEIKVEKQADYSHLESEWLKSFFEWLSNLWGDDEDVEPEISGPDLSLFGKLLASGGEILLWLVVIGLVFWIVFHYRHWLLGFQLPEFEREQKKEAPEAMFGMDVRPQSLPADVAEQALQFWQDGQYRTSLALLYRATLVDLFKRGLDVDEGATEQECLKASLKDQQKLNIAEAPMAYFTNLTFHWRRLAYGHIAPSNEEGIALCKDWLAVWRAAPVQQEGGHE</sequence>
<evidence type="ECO:0000256" key="1">
    <source>
        <dbReference type="SAM" id="Phobius"/>
    </source>
</evidence>
<evidence type="ECO:0000313" key="2">
    <source>
        <dbReference type="EMBL" id="MDO6423496.1"/>
    </source>
</evidence>